<dbReference type="InterPro" id="IPR036900">
    <property type="entry name" value="A-D-PHexomutase_C_sf"/>
</dbReference>
<dbReference type="Gene3D" id="3.30.310.50">
    <property type="entry name" value="Alpha-D-phosphohexomutase, C-terminal domain"/>
    <property type="match status" value="1"/>
</dbReference>
<sequence>MSLVPDSKILSVISSSEVNFGTSGARGLVNQFADSVCAAFVLAFAEVMAKQFQFSRIAIAIDHRPSSPKMAAACSGAARALGLEVDYYGVLPTPALALQSMADNLPAIMVTGSHIPFDRNGLKFYRPDGEIDKSDEKAILSVDRELPAFEPGLPDVSSSARQGYIQRYLELFPDGVLKGKRIGLYEHSAAGRDINRDILEALGAEVVSLGRTDTFVPIDTEAVSEEDRALGRQWAKEYNLDAILSTDGDGDRPLVADERGEWLRGDVLGLLAAQALEVDALAIPVSCNSAIEKSSSFKAVKRTRIGSPYVIEGMAELSDEFSSVAGFEANGGFLLGTDLQLRGTTLKALPTRDALLPALMLLTGAASQGKRVSEMLLALPERYTASDRVKEFPTAQSKALIEQWRESPLLLQEAMGLDSDVGAIDTTDGLRVTLENGRIVHFRPSGNAPELRCYVEAETADDASELLKGCMSALNRL</sequence>
<feature type="domain" description="Alpha-D-phosphohexomutase alpha/beta/alpha" evidence="11">
    <location>
        <begin position="265"/>
        <end position="383"/>
    </location>
</feature>
<organism evidence="12 13">
    <name type="scientific">Marinobacter salinexigens</name>
    <dbReference type="NCBI Taxonomy" id="2919747"/>
    <lineage>
        <taxon>Bacteria</taxon>
        <taxon>Pseudomonadati</taxon>
        <taxon>Pseudomonadota</taxon>
        <taxon>Gammaproteobacteria</taxon>
        <taxon>Pseudomonadales</taxon>
        <taxon>Marinobacteraceae</taxon>
        <taxon>Marinobacter</taxon>
    </lineage>
</organism>
<dbReference type="Pfam" id="PF02880">
    <property type="entry name" value="PGM_PMM_III"/>
    <property type="match status" value="1"/>
</dbReference>
<evidence type="ECO:0000256" key="4">
    <source>
        <dbReference type="ARBA" id="ARBA00022723"/>
    </source>
</evidence>
<dbReference type="GO" id="GO:0005829">
    <property type="term" value="C:cytosol"/>
    <property type="evidence" value="ECO:0007669"/>
    <property type="project" value="TreeGrafter"/>
</dbReference>
<evidence type="ECO:0000259" key="10">
    <source>
        <dbReference type="Pfam" id="PF02879"/>
    </source>
</evidence>
<dbReference type="GO" id="GO:0008966">
    <property type="term" value="F:phosphoglucosamine mutase activity"/>
    <property type="evidence" value="ECO:0007669"/>
    <property type="project" value="TreeGrafter"/>
</dbReference>
<dbReference type="PANTHER" id="PTHR42946:SF1">
    <property type="entry name" value="PHOSPHOGLUCOMUTASE (ALPHA-D-GLUCOSE-1,6-BISPHOSPHATE-DEPENDENT)"/>
    <property type="match status" value="1"/>
</dbReference>
<dbReference type="GO" id="GO:0006048">
    <property type="term" value="P:UDP-N-acetylglucosamine biosynthetic process"/>
    <property type="evidence" value="ECO:0007669"/>
    <property type="project" value="TreeGrafter"/>
</dbReference>
<dbReference type="PANTHER" id="PTHR42946">
    <property type="entry name" value="PHOSPHOHEXOSE MUTASE"/>
    <property type="match status" value="1"/>
</dbReference>
<dbReference type="EMBL" id="VTUU01000002">
    <property type="protein sequence ID" value="KAA1174687.1"/>
    <property type="molecule type" value="Genomic_DNA"/>
</dbReference>
<dbReference type="Pfam" id="PF00408">
    <property type="entry name" value="PGM_PMM_IV"/>
    <property type="match status" value="1"/>
</dbReference>
<dbReference type="GO" id="GO:0005975">
    <property type="term" value="P:carbohydrate metabolic process"/>
    <property type="evidence" value="ECO:0007669"/>
    <property type="project" value="InterPro"/>
</dbReference>
<dbReference type="SUPFAM" id="SSF55957">
    <property type="entry name" value="Phosphoglucomutase, C-terminal domain"/>
    <property type="match status" value="1"/>
</dbReference>
<keyword evidence="3" id="KW-0597">Phosphoprotein</keyword>
<accession>A0A5B0VJ07</accession>
<evidence type="ECO:0000259" key="11">
    <source>
        <dbReference type="Pfam" id="PF02880"/>
    </source>
</evidence>
<dbReference type="AlphaFoldDB" id="A0A5B0VJ07"/>
<evidence type="ECO:0000256" key="5">
    <source>
        <dbReference type="ARBA" id="ARBA00022842"/>
    </source>
</evidence>
<reference evidence="12 13" key="1">
    <citation type="submission" date="2019-08" db="EMBL/GenBank/DDBJ databases">
        <title>Marinobacter ZYF650 sp. nov., a marine bacterium isolated from seawater of the Mariana trench.</title>
        <authorList>
            <person name="Ahmad W."/>
        </authorList>
    </citation>
    <scope>NUCLEOTIDE SEQUENCE [LARGE SCALE GENOMIC DNA]</scope>
    <source>
        <strain evidence="12 13">ZYF650</strain>
    </source>
</reference>
<dbReference type="GO" id="GO:0009252">
    <property type="term" value="P:peptidoglycan biosynthetic process"/>
    <property type="evidence" value="ECO:0007669"/>
    <property type="project" value="TreeGrafter"/>
</dbReference>
<evidence type="ECO:0000256" key="3">
    <source>
        <dbReference type="ARBA" id="ARBA00022553"/>
    </source>
</evidence>
<evidence type="ECO:0000256" key="2">
    <source>
        <dbReference type="ARBA" id="ARBA00010231"/>
    </source>
</evidence>
<dbReference type="Gene3D" id="3.40.120.10">
    <property type="entry name" value="Alpha-D-Glucose-1,6-Bisphosphate, subunit A, domain 3"/>
    <property type="match status" value="3"/>
</dbReference>
<dbReference type="InterPro" id="IPR016066">
    <property type="entry name" value="A-D-PHexomutase_CS"/>
</dbReference>
<dbReference type="PROSITE" id="PS00710">
    <property type="entry name" value="PGM_PMM"/>
    <property type="match status" value="1"/>
</dbReference>
<dbReference type="RefSeq" id="WP_149599109.1">
    <property type="nucleotide sequence ID" value="NZ_VTUU01000002.1"/>
</dbReference>
<feature type="domain" description="Alpha-D-phosphohexomutase C-terminal" evidence="8">
    <location>
        <begin position="413"/>
        <end position="466"/>
    </location>
</feature>
<dbReference type="InterPro" id="IPR016055">
    <property type="entry name" value="A-D-PHexomutase_a/b/a-I/II/III"/>
</dbReference>
<evidence type="ECO:0000313" key="13">
    <source>
        <dbReference type="Proteomes" id="UP000323161"/>
    </source>
</evidence>
<dbReference type="Pfam" id="PF02878">
    <property type="entry name" value="PGM_PMM_I"/>
    <property type="match status" value="1"/>
</dbReference>
<keyword evidence="4 7" id="KW-0479">Metal-binding</keyword>
<keyword evidence="6" id="KW-0413">Isomerase</keyword>
<dbReference type="Pfam" id="PF02879">
    <property type="entry name" value="PGM_PMM_II"/>
    <property type="match status" value="1"/>
</dbReference>
<dbReference type="InterPro" id="IPR005844">
    <property type="entry name" value="A-D-PHexomutase_a/b/a-I"/>
</dbReference>
<name>A0A5B0VJ07_9GAMM</name>
<protein>
    <submittedName>
        <fullName evidence="12">Phosphomannomutase</fullName>
    </submittedName>
</protein>
<dbReference type="Proteomes" id="UP000323161">
    <property type="component" value="Unassembled WGS sequence"/>
</dbReference>
<evidence type="ECO:0000259" key="8">
    <source>
        <dbReference type="Pfam" id="PF00408"/>
    </source>
</evidence>
<evidence type="ECO:0000256" key="1">
    <source>
        <dbReference type="ARBA" id="ARBA00001946"/>
    </source>
</evidence>
<evidence type="ECO:0000259" key="9">
    <source>
        <dbReference type="Pfam" id="PF02878"/>
    </source>
</evidence>
<feature type="domain" description="Alpha-D-phosphohexomutase alpha/beta/alpha" evidence="9">
    <location>
        <begin position="19"/>
        <end position="140"/>
    </location>
</feature>
<gene>
    <name evidence="12" type="ORF">FWJ25_04665</name>
</gene>
<evidence type="ECO:0000256" key="6">
    <source>
        <dbReference type="ARBA" id="ARBA00023235"/>
    </source>
</evidence>
<evidence type="ECO:0000313" key="12">
    <source>
        <dbReference type="EMBL" id="KAA1174687.1"/>
    </source>
</evidence>
<evidence type="ECO:0000256" key="7">
    <source>
        <dbReference type="RuleBase" id="RU004326"/>
    </source>
</evidence>
<dbReference type="InterPro" id="IPR050060">
    <property type="entry name" value="Phosphoglucosamine_mutase"/>
</dbReference>
<dbReference type="InterPro" id="IPR005845">
    <property type="entry name" value="A-D-PHexomutase_a/b/a-II"/>
</dbReference>
<dbReference type="SUPFAM" id="SSF53738">
    <property type="entry name" value="Phosphoglucomutase, first 3 domains"/>
    <property type="match status" value="3"/>
</dbReference>
<feature type="domain" description="Alpha-D-phosphohexomutase alpha/beta/alpha" evidence="10">
    <location>
        <begin position="163"/>
        <end position="260"/>
    </location>
</feature>
<proteinExistence type="inferred from homology"/>
<dbReference type="GO" id="GO:0000287">
    <property type="term" value="F:magnesium ion binding"/>
    <property type="evidence" value="ECO:0007669"/>
    <property type="project" value="InterPro"/>
</dbReference>
<dbReference type="InterPro" id="IPR005843">
    <property type="entry name" value="A-D-PHexomutase_C"/>
</dbReference>
<keyword evidence="13" id="KW-1185">Reference proteome</keyword>
<keyword evidence="5 7" id="KW-0460">Magnesium</keyword>
<dbReference type="CDD" id="cd03088">
    <property type="entry name" value="ManB"/>
    <property type="match status" value="1"/>
</dbReference>
<dbReference type="InterPro" id="IPR005846">
    <property type="entry name" value="A-D-PHexomutase_a/b/a-III"/>
</dbReference>
<comment type="similarity">
    <text evidence="2 7">Belongs to the phosphohexose mutase family.</text>
</comment>
<comment type="cofactor">
    <cofactor evidence="1">
        <name>Mg(2+)</name>
        <dbReference type="ChEBI" id="CHEBI:18420"/>
    </cofactor>
</comment>
<dbReference type="GO" id="GO:0004615">
    <property type="term" value="F:phosphomannomutase activity"/>
    <property type="evidence" value="ECO:0007669"/>
    <property type="project" value="TreeGrafter"/>
</dbReference>
<comment type="caution">
    <text evidence="12">The sequence shown here is derived from an EMBL/GenBank/DDBJ whole genome shotgun (WGS) entry which is preliminary data.</text>
</comment>